<organism evidence="3 4">
    <name type="scientific">Setomelanomma holmii</name>
    <dbReference type="NCBI Taxonomy" id="210430"/>
    <lineage>
        <taxon>Eukaryota</taxon>
        <taxon>Fungi</taxon>
        <taxon>Dikarya</taxon>
        <taxon>Ascomycota</taxon>
        <taxon>Pezizomycotina</taxon>
        <taxon>Dothideomycetes</taxon>
        <taxon>Pleosporomycetidae</taxon>
        <taxon>Pleosporales</taxon>
        <taxon>Pleosporineae</taxon>
        <taxon>Phaeosphaeriaceae</taxon>
        <taxon>Setomelanomma</taxon>
    </lineage>
</organism>
<dbReference type="AlphaFoldDB" id="A0A9P4HBW3"/>
<evidence type="ECO:0000313" key="3">
    <source>
        <dbReference type="EMBL" id="KAF2030755.1"/>
    </source>
</evidence>
<comment type="caution">
    <text evidence="3">The sequence shown here is derived from an EMBL/GenBank/DDBJ whole genome shotgun (WGS) entry which is preliminary data.</text>
</comment>
<dbReference type="Proteomes" id="UP000799777">
    <property type="component" value="Unassembled WGS sequence"/>
</dbReference>
<proteinExistence type="predicted"/>
<evidence type="ECO:0008006" key="5">
    <source>
        <dbReference type="Google" id="ProtNLM"/>
    </source>
</evidence>
<gene>
    <name evidence="3" type="ORF">EK21DRAFT_111627</name>
</gene>
<evidence type="ECO:0000256" key="2">
    <source>
        <dbReference type="SAM" id="Phobius"/>
    </source>
</evidence>
<dbReference type="OrthoDB" id="5139479at2759"/>
<feature type="region of interest" description="Disordered" evidence="1">
    <location>
        <begin position="68"/>
        <end position="115"/>
    </location>
</feature>
<feature type="compositionally biased region" description="Low complexity" evidence="1">
    <location>
        <begin position="68"/>
        <end position="82"/>
    </location>
</feature>
<feature type="transmembrane region" description="Helical" evidence="2">
    <location>
        <begin position="268"/>
        <end position="289"/>
    </location>
</feature>
<sequence>METNTIPMVLSPQGDENINSEGPSDYLASHAPVQSGTTHVHASLASANTLDAPTGSLSISPALSALTTSAPTPSTTTTTPSIQQACSSAPVAVSQQQPAVNSNPPSPLEPAHHADPYHRGRAATVSYWLKPLIAIVIYALTLGIAFSASRRYTLLGRVSASLGIWFLAVLAKAGDLYFAFAVADAFDCVAWGKLKKAQHNPSGRSLGARLEGFFALASSTGVVGLILIVWRNIKVAWTGEKIHSAIQSTKLTRLREMWKHWRPARWSVTRLICLIALIPGPGIILLAAIDQKEVFFDTRSITVSGGLAFYNPDLATVFKTALGPDISRLAQMMLRDPSLSWEVSPIDKDCKASKTCKSYLLADPYRTVSPWPFTLEGDDIDAFRLHNAPFYQVDLWNVDSEKDLAFDKTKECSLYVGFDPVNEFSTSLCMKQHSQDVVVAGWKTCQAGYVNSTNECLEPYSPPAGKSGWTTYFHFYRRNATVVFSRSRFTILEVKALSRRQSQNVSAASLFKATNAMLYRPNYVSNDFRYDRKSQPYILTQTIGYNLWQLTQDRMSGNPIGKDWLRNVLVLPVYLFQATVVATGENLPVFYQEDGATPLLNLPVENYVRGSYCIVDKRAIPSTETVIGYACVAGSLLAFVVLAK</sequence>
<feature type="transmembrane region" description="Helical" evidence="2">
    <location>
        <begin position="127"/>
        <end position="147"/>
    </location>
</feature>
<feature type="transmembrane region" description="Helical" evidence="2">
    <location>
        <begin position="206"/>
        <end position="230"/>
    </location>
</feature>
<name>A0A9P4HBW3_9PLEO</name>
<dbReference type="EMBL" id="ML978187">
    <property type="protein sequence ID" value="KAF2030755.1"/>
    <property type="molecule type" value="Genomic_DNA"/>
</dbReference>
<keyword evidence="2" id="KW-1133">Transmembrane helix</keyword>
<evidence type="ECO:0000313" key="4">
    <source>
        <dbReference type="Proteomes" id="UP000799777"/>
    </source>
</evidence>
<keyword evidence="4" id="KW-1185">Reference proteome</keyword>
<keyword evidence="2" id="KW-0812">Transmembrane</keyword>
<feature type="region of interest" description="Disordered" evidence="1">
    <location>
        <begin position="1"/>
        <end position="34"/>
    </location>
</feature>
<reference evidence="3" key="1">
    <citation type="journal article" date="2020" name="Stud. Mycol.">
        <title>101 Dothideomycetes genomes: a test case for predicting lifestyles and emergence of pathogens.</title>
        <authorList>
            <person name="Haridas S."/>
            <person name="Albert R."/>
            <person name="Binder M."/>
            <person name="Bloem J."/>
            <person name="Labutti K."/>
            <person name="Salamov A."/>
            <person name="Andreopoulos B."/>
            <person name="Baker S."/>
            <person name="Barry K."/>
            <person name="Bills G."/>
            <person name="Bluhm B."/>
            <person name="Cannon C."/>
            <person name="Castanera R."/>
            <person name="Culley D."/>
            <person name="Daum C."/>
            <person name="Ezra D."/>
            <person name="Gonzalez J."/>
            <person name="Henrissat B."/>
            <person name="Kuo A."/>
            <person name="Liang C."/>
            <person name="Lipzen A."/>
            <person name="Lutzoni F."/>
            <person name="Magnuson J."/>
            <person name="Mondo S."/>
            <person name="Nolan M."/>
            <person name="Ohm R."/>
            <person name="Pangilinan J."/>
            <person name="Park H.-J."/>
            <person name="Ramirez L."/>
            <person name="Alfaro M."/>
            <person name="Sun H."/>
            <person name="Tritt A."/>
            <person name="Yoshinaga Y."/>
            <person name="Zwiers L.-H."/>
            <person name="Turgeon B."/>
            <person name="Goodwin S."/>
            <person name="Spatafora J."/>
            <person name="Crous P."/>
            <person name="Grigoriev I."/>
        </authorList>
    </citation>
    <scope>NUCLEOTIDE SEQUENCE</scope>
    <source>
        <strain evidence="3">CBS 110217</strain>
    </source>
</reference>
<protein>
    <recommendedName>
        <fullName evidence="5">Transmembrane protein</fullName>
    </recommendedName>
</protein>
<feature type="compositionally biased region" description="Polar residues" evidence="1">
    <location>
        <begin position="83"/>
        <end position="103"/>
    </location>
</feature>
<accession>A0A9P4HBW3</accession>
<evidence type="ECO:0000256" key="1">
    <source>
        <dbReference type="SAM" id="MobiDB-lite"/>
    </source>
</evidence>
<keyword evidence="2" id="KW-0472">Membrane</keyword>